<evidence type="ECO:0000256" key="2">
    <source>
        <dbReference type="SAM" id="Phobius"/>
    </source>
</evidence>
<dbReference type="PANTHER" id="PTHR43081">
    <property type="entry name" value="ADENYLATE CYCLASE, TERMINAL-DIFFERENTIATION SPECIFIC-RELATED"/>
    <property type="match status" value="1"/>
</dbReference>
<comment type="similarity">
    <text evidence="1">Belongs to the adenylyl cyclase class-3 family.</text>
</comment>
<dbReference type="InterPro" id="IPR029787">
    <property type="entry name" value="Nucleotide_cyclase"/>
</dbReference>
<evidence type="ECO:0000313" key="5">
    <source>
        <dbReference type="Proteomes" id="UP001596233"/>
    </source>
</evidence>
<dbReference type="PANTHER" id="PTHR43081:SF1">
    <property type="entry name" value="ADENYLATE CYCLASE, TERMINAL-DIFFERENTIATION SPECIFIC"/>
    <property type="match status" value="1"/>
</dbReference>
<feature type="transmembrane region" description="Helical" evidence="2">
    <location>
        <begin position="20"/>
        <end position="38"/>
    </location>
</feature>
<dbReference type="InterPro" id="IPR050697">
    <property type="entry name" value="Adenylyl/Guanylyl_Cyclase_3/4"/>
</dbReference>
<dbReference type="Pfam" id="PF05226">
    <property type="entry name" value="CHASE2"/>
    <property type="match status" value="1"/>
</dbReference>
<accession>A0ABW1V7V7</accession>
<keyword evidence="5" id="KW-1185">Reference proteome</keyword>
<dbReference type="PROSITE" id="PS50125">
    <property type="entry name" value="GUANYLATE_CYCLASE_2"/>
    <property type="match status" value="1"/>
</dbReference>
<evidence type="ECO:0000259" key="3">
    <source>
        <dbReference type="PROSITE" id="PS50125"/>
    </source>
</evidence>
<name>A0ABW1V7V7_9BACL</name>
<dbReference type="RefSeq" id="WP_379237173.1">
    <property type="nucleotide sequence ID" value="NZ_JBHSTE010000006.1"/>
</dbReference>
<comment type="caution">
    <text evidence="4">The sequence shown here is derived from an EMBL/GenBank/DDBJ whole genome shotgun (WGS) entry which is preliminary data.</text>
</comment>
<dbReference type="InterPro" id="IPR007890">
    <property type="entry name" value="CHASE2"/>
</dbReference>
<evidence type="ECO:0000313" key="4">
    <source>
        <dbReference type="EMBL" id="MFC6334543.1"/>
    </source>
</evidence>
<dbReference type="Pfam" id="PF00211">
    <property type="entry name" value="Guanylate_cyc"/>
    <property type="match status" value="1"/>
</dbReference>
<keyword evidence="2" id="KW-0812">Transmembrane</keyword>
<feature type="transmembrane region" description="Helical" evidence="2">
    <location>
        <begin position="348"/>
        <end position="368"/>
    </location>
</feature>
<dbReference type="Gene3D" id="3.30.70.1230">
    <property type="entry name" value="Nucleotide cyclase"/>
    <property type="match status" value="1"/>
</dbReference>
<gene>
    <name evidence="4" type="ORF">ACFP56_18090</name>
</gene>
<organism evidence="4 5">
    <name type="scientific">Paenibacillus septentrionalis</name>
    <dbReference type="NCBI Taxonomy" id="429342"/>
    <lineage>
        <taxon>Bacteria</taxon>
        <taxon>Bacillati</taxon>
        <taxon>Bacillota</taxon>
        <taxon>Bacilli</taxon>
        <taxon>Bacillales</taxon>
        <taxon>Paenibacillaceae</taxon>
        <taxon>Paenibacillus</taxon>
    </lineage>
</organism>
<feature type="domain" description="Guanylate cyclase" evidence="3">
    <location>
        <begin position="439"/>
        <end position="571"/>
    </location>
</feature>
<dbReference type="Proteomes" id="UP001596233">
    <property type="component" value="Unassembled WGS sequence"/>
</dbReference>
<feature type="transmembrane region" description="Helical" evidence="2">
    <location>
        <begin position="375"/>
        <end position="394"/>
    </location>
</feature>
<reference evidence="5" key="1">
    <citation type="journal article" date="2019" name="Int. J. Syst. Evol. Microbiol.">
        <title>The Global Catalogue of Microorganisms (GCM) 10K type strain sequencing project: providing services to taxonomists for standard genome sequencing and annotation.</title>
        <authorList>
            <consortium name="The Broad Institute Genomics Platform"/>
            <consortium name="The Broad Institute Genome Sequencing Center for Infectious Disease"/>
            <person name="Wu L."/>
            <person name="Ma J."/>
        </authorList>
    </citation>
    <scope>NUCLEOTIDE SEQUENCE [LARGE SCALE GENOMIC DNA]</scope>
    <source>
        <strain evidence="5">PCU 280</strain>
    </source>
</reference>
<dbReference type="CDD" id="cd07302">
    <property type="entry name" value="CHD"/>
    <property type="match status" value="1"/>
</dbReference>
<dbReference type="InterPro" id="IPR001054">
    <property type="entry name" value="A/G_cyclase"/>
</dbReference>
<proteinExistence type="inferred from homology"/>
<dbReference type="SUPFAM" id="SSF55073">
    <property type="entry name" value="Nucleotide cyclase"/>
    <property type="match status" value="1"/>
</dbReference>
<feature type="transmembrane region" description="Helical" evidence="2">
    <location>
        <begin position="324"/>
        <end position="342"/>
    </location>
</feature>
<dbReference type="SMART" id="SM01080">
    <property type="entry name" value="CHASE2"/>
    <property type="match status" value="1"/>
</dbReference>
<sequence>MFYQYEIESGVILKVSIRSTLVIVNLVLLIVILLSYSFHTFQRLESLIFDHNMKQTATHDPDPHIVVIAIDDRSVQELGIFPWDRSIYSSLLAMINEPNYEPAAIAFDIVFSDPSNEDSDEIFAEALAAYPNVILPAVGITTGDVFRTTNVSSDQYLQVYDIHYAYDLFSQHTENAHINRVVSHDGVIRQTWLKLQAPDGEIIPSLAYRAAEMAGADLSMYEDWTDRRKTSDPIAKNTITIDYNQVTEDYLTISFVDVLYGEIPPETFQDSIVFIGVTATGLSGESGQDSGPTPLERDTKLVYVHAGITNQLLEGTRIVFAPNAFEWISIILAFLLFMWLPWRFKNQYTFIVAIISIAGVYALQLYLFKQFNYQFSVLYLISSIVIAYIFNVSLKSYMEQQQKNFVTRQFGRYISPDLVKSIVDQGIDIQLGGISKRITILFLDIRGFTSLSEKLTPAEVVDVLNTKFTMITNTTLQFNGTIDKFIGDAAMILFNAPLDVEDHEKMAVYTAYQIQKNMKPIRDQLLEKYGVEVAIGIGIHTGNVVIGNIGSYLRMDYTAIGDSVNTAARIESGTTAGQILVSEEVYKKTADIAQYGPAEEKLFKGKSQPIPIYELLGLKKEPDIES</sequence>
<keyword evidence="2" id="KW-0472">Membrane</keyword>
<keyword evidence="2" id="KW-1133">Transmembrane helix</keyword>
<dbReference type="EMBL" id="JBHSTE010000006">
    <property type="protein sequence ID" value="MFC6334543.1"/>
    <property type="molecule type" value="Genomic_DNA"/>
</dbReference>
<dbReference type="SMART" id="SM00044">
    <property type="entry name" value="CYCc"/>
    <property type="match status" value="1"/>
</dbReference>
<protein>
    <submittedName>
        <fullName evidence="4">CHASE2 domain-containing protein</fullName>
    </submittedName>
</protein>
<evidence type="ECO:0000256" key="1">
    <source>
        <dbReference type="ARBA" id="ARBA00005381"/>
    </source>
</evidence>